<keyword evidence="3 11" id="KW-1134">Transmembrane beta strand</keyword>
<evidence type="ECO:0000256" key="6">
    <source>
        <dbReference type="ARBA" id="ARBA00023004"/>
    </source>
</evidence>
<keyword evidence="7" id="KW-0406">Ion transport</keyword>
<evidence type="ECO:0000256" key="7">
    <source>
        <dbReference type="ARBA" id="ARBA00023065"/>
    </source>
</evidence>
<dbReference type="Proteomes" id="UP001367771">
    <property type="component" value="Unassembled WGS sequence"/>
</dbReference>
<evidence type="ECO:0000256" key="11">
    <source>
        <dbReference type="PROSITE-ProRule" id="PRU01360"/>
    </source>
</evidence>
<dbReference type="Pfam" id="PF07715">
    <property type="entry name" value="Plug"/>
    <property type="match status" value="1"/>
</dbReference>
<comment type="caution">
    <text evidence="17">The sequence shown here is derived from an EMBL/GenBank/DDBJ whole genome shotgun (WGS) entry which is preliminary data.</text>
</comment>
<evidence type="ECO:0000256" key="14">
    <source>
        <dbReference type="SAM" id="SignalP"/>
    </source>
</evidence>
<protein>
    <submittedName>
        <fullName evidence="17">TonB-dependent receptor</fullName>
    </submittedName>
</protein>
<keyword evidence="6" id="KW-0408">Iron</keyword>
<feature type="chain" id="PRO_5046867112" evidence="14">
    <location>
        <begin position="24"/>
        <end position="767"/>
    </location>
</feature>
<name>A0ABU8H7Q0_9SPHN</name>
<dbReference type="InterPro" id="IPR039426">
    <property type="entry name" value="TonB-dep_rcpt-like"/>
</dbReference>
<evidence type="ECO:0000256" key="3">
    <source>
        <dbReference type="ARBA" id="ARBA00022452"/>
    </source>
</evidence>
<evidence type="ECO:0000256" key="4">
    <source>
        <dbReference type="ARBA" id="ARBA00022496"/>
    </source>
</evidence>
<evidence type="ECO:0000313" key="18">
    <source>
        <dbReference type="Proteomes" id="UP001367771"/>
    </source>
</evidence>
<feature type="signal peptide" evidence="14">
    <location>
        <begin position="1"/>
        <end position="23"/>
    </location>
</feature>
<evidence type="ECO:0000256" key="1">
    <source>
        <dbReference type="ARBA" id="ARBA00004571"/>
    </source>
</evidence>
<gene>
    <name evidence="17" type="ORF">V8201_18490</name>
</gene>
<feature type="region of interest" description="Disordered" evidence="13">
    <location>
        <begin position="30"/>
        <end position="50"/>
    </location>
</feature>
<keyword evidence="18" id="KW-1185">Reference proteome</keyword>
<feature type="domain" description="TonB-dependent receptor-like beta-barrel" evidence="15">
    <location>
        <begin position="327"/>
        <end position="726"/>
    </location>
</feature>
<proteinExistence type="inferred from homology"/>
<evidence type="ECO:0000256" key="12">
    <source>
        <dbReference type="RuleBase" id="RU003357"/>
    </source>
</evidence>
<dbReference type="Pfam" id="PF00593">
    <property type="entry name" value="TonB_dep_Rec_b-barrel"/>
    <property type="match status" value="1"/>
</dbReference>
<evidence type="ECO:0000256" key="2">
    <source>
        <dbReference type="ARBA" id="ARBA00022448"/>
    </source>
</evidence>
<comment type="subcellular location">
    <subcellularLocation>
        <location evidence="1 11">Cell outer membrane</location>
        <topology evidence="1 11">Multi-pass membrane protein</topology>
    </subcellularLocation>
</comment>
<sequence>MKLTIQIALATTAMVAFSGPAAAQQAATAEPAAVPQDGTTTATPAEPESSDIVVTAQRRSERVVDVPISITVANQAQLERQQVNTVNDLARISPSLEIQQAPGQNTGGGGSLRGIGTQTFSAGAVASVGIVVDQVSQGNANIADLFDVGRIEVLKGPQGTLFGLTTSAGVINITTNAPDPTRFSARVRTELSNEGTLGSKFGNQIVQGLVNVPLSSDAAVRISGFGNLRQGPNRNATTGDFNDSDRYGGRARLLWRPTDKLTFNLIGDYSRSRAENGGDFFTFVRAGGPGAIFGGAAFDATGITARLASCGVTVGEGNRDYCTSQSYVGRTKVYGGSFQVDYEATPFTLTSVTAYRRSEETGFGAATDVFRADPLELQVANGPVNRRTSLFTQEFRASSPANQFVEYTVGAFFSRQIQNRDPETLAVTLIPAPGVQIPISQQPGATDRIMDESLAVFGQGTAHLTNALRLIVGGRLTSAKLSLDRVNLATPATPNYFQRFSTEVVSYRVGGQYDLGRNAMFYATASRGFKGGQIATPTLPLLPYVVRPEIPTAYEAGIKATLLQGWVLDLNAFYQKIKDFQAQQCTISTTATLSCVQTNISGVKSRGAEINLFGRVVDGLSINTGFIWAKATYPKNFLGTDGTNIGDTQLAYAPEYKFTFSGEYERTVTNRFKAFLAGDTVWKSRVRYEANSRAETTFRPHWLVGGRVGVRTEDDRYQLALFARNLFNVHEPQLMQSDFPYGGATNVGAIYGTQSYRQIGLSLDAKF</sequence>
<evidence type="ECO:0000256" key="8">
    <source>
        <dbReference type="ARBA" id="ARBA00023077"/>
    </source>
</evidence>
<dbReference type="EMBL" id="JBBBDM010000020">
    <property type="protein sequence ID" value="MEI5689085.1"/>
    <property type="molecule type" value="Genomic_DNA"/>
</dbReference>
<accession>A0ABU8H7Q0</accession>
<keyword evidence="2 11" id="KW-0813">Transport</keyword>
<evidence type="ECO:0000256" key="5">
    <source>
        <dbReference type="ARBA" id="ARBA00022692"/>
    </source>
</evidence>
<keyword evidence="8 12" id="KW-0798">TonB box</keyword>
<feature type="domain" description="TonB-dependent receptor plug" evidence="16">
    <location>
        <begin position="64"/>
        <end position="170"/>
    </location>
</feature>
<evidence type="ECO:0000259" key="16">
    <source>
        <dbReference type="Pfam" id="PF07715"/>
    </source>
</evidence>
<evidence type="ECO:0000256" key="10">
    <source>
        <dbReference type="ARBA" id="ARBA00023237"/>
    </source>
</evidence>
<dbReference type="PANTHER" id="PTHR32552">
    <property type="entry name" value="FERRICHROME IRON RECEPTOR-RELATED"/>
    <property type="match status" value="1"/>
</dbReference>
<dbReference type="InterPro" id="IPR000531">
    <property type="entry name" value="Beta-barrel_TonB"/>
</dbReference>
<dbReference type="PROSITE" id="PS52016">
    <property type="entry name" value="TONB_DEPENDENT_REC_3"/>
    <property type="match status" value="1"/>
</dbReference>
<dbReference type="RefSeq" id="WP_336546217.1">
    <property type="nucleotide sequence ID" value="NZ_JBBBDM010000020.1"/>
</dbReference>
<dbReference type="PANTHER" id="PTHR32552:SF81">
    <property type="entry name" value="TONB-DEPENDENT OUTER MEMBRANE RECEPTOR"/>
    <property type="match status" value="1"/>
</dbReference>
<comment type="similarity">
    <text evidence="11 12">Belongs to the TonB-dependent receptor family.</text>
</comment>
<keyword evidence="17" id="KW-0675">Receptor</keyword>
<keyword evidence="9 11" id="KW-0472">Membrane</keyword>
<reference evidence="17 18" key="1">
    <citation type="journal article" date="2013" name="Int. J. Syst. Evol. Microbiol.">
        <title>Sphingomonas kyungheensis sp. nov., a bacterium with ginsenoside-converting activity isolated from soil of a ginseng field.</title>
        <authorList>
            <person name="Son H.M."/>
            <person name="Yang J.E."/>
            <person name="Park Y."/>
            <person name="Han C.K."/>
            <person name="Kim S.G."/>
            <person name="Kook M."/>
            <person name="Yi T.H."/>
        </authorList>
    </citation>
    <scope>NUCLEOTIDE SEQUENCE [LARGE SCALE GENOMIC DNA]</scope>
    <source>
        <strain evidence="17 18">LMG 26582</strain>
    </source>
</reference>
<dbReference type="InterPro" id="IPR036942">
    <property type="entry name" value="Beta-barrel_TonB_sf"/>
</dbReference>
<organism evidence="17 18">
    <name type="scientific">Sphingomonas kyungheensis</name>
    <dbReference type="NCBI Taxonomy" id="1069987"/>
    <lineage>
        <taxon>Bacteria</taxon>
        <taxon>Pseudomonadati</taxon>
        <taxon>Pseudomonadota</taxon>
        <taxon>Alphaproteobacteria</taxon>
        <taxon>Sphingomonadales</taxon>
        <taxon>Sphingomonadaceae</taxon>
        <taxon>Sphingomonas</taxon>
    </lineage>
</organism>
<dbReference type="SUPFAM" id="SSF56935">
    <property type="entry name" value="Porins"/>
    <property type="match status" value="1"/>
</dbReference>
<dbReference type="InterPro" id="IPR012910">
    <property type="entry name" value="Plug_dom"/>
</dbReference>
<dbReference type="Gene3D" id="2.40.170.20">
    <property type="entry name" value="TonB-dependent receptor, beta-barrel domain"/>
    <property type="match status" value="1"/>
</dbReference>
<evidence type="ECO:0000256" key="13">
    <source>
        <dbReference type="SAM" id="MobiDB-lite"/>
    </source>
</evidence>
<evidence type="ECO:0000313" key="17">
    <source>
        <dbReference type="EMBL" id="MEI5689085.1"/>
    </source>
</evidence>
<keyword evidence="10 11" id="KW-0998">Cell outer membrane</keyword>
<keyword evidence="4" id="KW-0410">Iron transport</keyword>
<evidence type="ECO:0000259" key="15">
    <source>
        <dbReference type="Pfam" id="PF00593"/>
    </source>
</evidence>
<keyword evidence="14" id="KW-0732">Signal</keyword>
<keyword evidence="5 11" id="KW-0812">Transmembrane</keyword>
<evidence type="ECO:0000256" key="9">
    <source>
        <dbReference type="ARBA" id="ARBA00023136"/>
    </source>
</evidence>